<dbReference type="PANTHER" id="PTHR11941:SF54">
    <property type="entry name" value="ENOYL-COA HYDRATASE, MITOCHONDRIAL"/>
    <property type="match status" value="1"/>
</dbReference>
<comment type="caution">
    <text evidence="3">The sequence shown here is derived from an EMBL/GenBank/DDBJ whole genome shotgun (WGS) entry which is preliminary data.</text>
</comment>
<dbReference type="AlphaFoldDB" id="A0A2T5KD54"/>
<dbReference type="InterPro" id="IPR018376">
    <property type="entry name" value="Enoyl-CoA_hyd/isom_CS"/>
</dbReference>
<dbReference type="CDD" id="cd06558">
    <property type="entry name" value="crotonase-like"/>
    <property type="match status" value="1"/>
</dbReference>
<accession>A0A2T5KD54</accession>
<dbReference type="GO" id="GO:0003824">
    <property type="term" value="F:catalytic activity"/>
    <property type="evidence" value="ECO:0007669"/>
    <property type="project" value="InterPro"/>
</dbReference>
<name>A0A2T5KD54_9RHOB</name>
<dbReference type="PROSITE" id="PS00166">
    <property type="entry name" value="ENOYL_COA_HYDRATASE"/>
    <property type="match status" value="1"/>
</dbReference>
<evidence type="ECO:0000313" key="3">
    <source>
        <dbReference type="EMBL" id="PTR20351.1"/>
    </source>
</evidence>
<dbReference type="GO" id="GO:0006635">
    <property type="term" value="P:fatty acid beta-oxidation"/>
    <property type="evidence" value="ECO:0007669"/>
    <property type="project" value="TreeGrafter"/>
</dbReference>
<gene>
    <name evidence="3" type="ORF">C8J28_102116</name>
</gene>
<dbReference type="RefSeq" id="WP_108220196.1">
    <property type="nucleotide sequence ID" value="NZ_CP090021.1"/>
</dbReference>
<dbReference type="Gene3D" id="3.90.226.10">
    <property type="entry name" value="2-enoyl-CoA Hydratase, Chain A, domain 1"/>
    <property type="match status" value="1"/>
</dbReference>
<evidence type="ECO:0000256" key="1">
    <source>
        <dbReference type="ARBA" id="ARBA00005254"/>
    </source>
</evidence>
<dbReference type="InterPro" id="IPR029045">
    <property type="entry name" value="ClpP/crotonase-like_dom_sf"/>
</dbReference>
<dbReference type="Proteomes" id="UP000244060">
    <property type="component" value="Unassembled WGS sequence"/>
</dbReference>
<protein>
    <submittedName>
        <fullName evidence="3">Enoyl-CoA hydratase</fullName>
    </submittedName>
</protein>
<comment type="similarity">
    <text evidence="1 2">Belongs to the enoyl-CoA hydratase/isomerase family.</text>
</comment>
<proteinExistence type="inferred from homology"/>
<dbReference type="EMBL" id="QAOT01000002">
    <property type="protein sequence ID" value="PTR20351.1"/>
    <property type="molecule type" value="Genomic_DNA"/>
</dbReference>
<dbReference type="OrthoDB" id="5730382at2"/>
<dbReference type="Pfam" id="PF00378">
    <property type="entry name" value="ECH_1"/>
    <property type="match status" value="1"/>
</dbReference>
<evidence type="ECO:0000256" key="2">
    <source>
        <dbReference type="RuleBase" id="RU003707"/>
    </source>
</evidence>
<organism evidence="3 4">
    <name type="scientific">Cereibacter azotoformans</name>
    <dbReference type="NCBI Taxonomy" id="43057"/>
    <lineage>
        <taxon>Bacteria</taxon>
        <taxon>Pseudomonadati</taxon>
        <taxon>Pseudomonadota</taxon>
        <taxon>Alphaproteobacteria</taxon>
        <taxon>Rhodobacterales</taxon>
        <taxon>Paracoccaceae</taxon>
        <taxon>Cereibacter</taxon>
    </lineage>
</organism>
<reference evidence="3 4" key="1">
    <citation type="submission" date="2018-04" db="EMBL/GenBank/DDBJ databases">
        <title>Genomic Encyclopedia of Type Strains, Phase III (KMG-III): the genomes of soil and plant-associated and newly described type strains.</title>
        <authorList>
            <person name="Whitman W."/>
        </authorList>
    </citation>
    <scope>NUCLEOTIDE SEQUENCE [LARGE SCALE GENOMIC DNA]</scope>
    <source>
        <strain evidence="3 4">KA25</strain>
    </source>
</reference>
<sequence>MSTIRLHWPSEGVALIELARPEVLNALDAAANRALLGHLEQLEEAGEVRVVVLAGEGRAFSAGADLGHMRGLSGPALRRFIEASRRPADRLACSPLISVAALHGHVLGGGAELALGCDIRIAAPSLSFGFPEMGLGSLPGSGGMQRLPQIVGHARALELVALGQRLGAEEALDLGLVTRLASADGSLRDEALALAAAIAARPAESLRYAKAAMTLAGLPEAAGAFHGLVSATRQADPAYRSKTAAFDREDGQGT</sequence>
<dbReference type="PANTHER" id="PTHR11941">
    <property type="entry name" value="ENOYL-COA HYDRATASE-RELATED"/>
    <property type="match status" value="1"/>
</dbReference>
<evidence type="ECO:0000313" key="4">
    <source>
        <dbReference type="Proteomes" id="UP000244060"/>
    </source>
</evidence>
<dbReference type="SUPFAM" id="SSF52096">
    <property type="entry name" value="ClpP/crotonase"/>
    <property type="match status" value="1"/>
</dbReference>
<keyword evidence="4" id="KW-1185">Reference proteome</keyword>
<dbReference type="InterPro" id="IPR001753">
    <property type="entry name" value="Enoyl-CoA_hydra/iso"/>
</dbReference>